<proteinExistence type="predicted"/>
<accession>A0A098B5M5</accession>
<dbReference type="AlphaFoldDB" id="A0A098B5M5"/>
<evidence type="ECO:0008006" key="2">
    <source>
        <dbReference type="Google" id="ProtNLM"/>
    </source>
</evidence>
<dbReference type="InterPro" id="IPR012543">
    <property type="entry name" value="DUF1694"/>
</dbReference>
<name>A0A098B5M5_DESHA</name>
<dbReference type="RefSeq" id="WP_208925924.1">
    <property type="nucleotide sequence ID" value="NZ_LK996017.1"/>
</dbReference>
<sequence>MSEKQNELEQRLMVGLHGTPELKHSEKVQHLGQFRERIIRLLTKDQVDDNHVYPEIEEALKDPRASRLLLNGDLAYRYRDKYIKIARKHSKPYTVVNDPSLKGNAGLIVVADHAVDVDKIEVE</sequence>
<dbReference type="SUPFAM" id="SSF160515">
    <property type="entry name" value="YueI-like"/>
    <property type="match status" value="1"/>
</dbReference>
<dbReference type="PATRIC" id="fig|49338.4.peg.3524"/>
<organism evidence="1">
    <name type="scientific">Desulfitobacterium hafniense</name>
    <name type="common">Desulfitobacterium frappieri</name>
    <dbReference type="NCBI Taxonomy" id="49338"/>
    <lineage>
        <taxon>Bacteria</taxon>
        <taxon>Bacillati</taxon>
        <taxon>Bacillota</taxon>
        <taxon>Clostridia</taxon>
        <taxon>Eubacteriales</taxon>
        <taxon>Desulfitobacteriaceae</taxon>
        <taxon>Desulfitobacterium</taxon>
    </lineage>
</organism>
<dbReference type="InterPro" id="IPR029064">
    <property type="entry name" value="Ribosomal_eL30-like_sf"/>
</dbReference>
<protein>
    <recommendedName>
        <fullName evidence="2">DUF1694 domain-containing protein</fullName>
    </recommendedName>
</protein>
<dbReference type="Gene3D" id="3.30.1330.30">
    <property type="match status" value="1"/>
</dbReference>
<gene>
    <name evidence="1" type="ORF">DPCES_3274</name>
</gene>
<dbReference type="EMBL" id="LK996017">
    <property type="protein sequence ID" value="CDX03161.1"/>
    <property type="molecule type" value="Genomic_DNA"/>
</dbReference>
<dbReference type="Pfam" id="PF07997">
    <property type="entry name" value="DUF1694"/>
    <property type="match status" value="1"/>
</dbReference>
<reference evidence="1" key="1">
    <citation type="submission" date="2014-07" db="EMBL/GenBank/DDBJ databases">
        <authorList>
            <person name="Hornung V.Bastian."/>
        </authorList>
    </citation>
    <scope>NUCLEOTIDE SEQUENCE</scope>
    <source>
        <strain evidence="1">PCE-S</strain>
    </source>
</reference>
<evidence type="ECO:0000313" key="1">
    <source>
        <dbReference type="EMBL" id="CDX03161.1"/>
    </source>
</evidence>